<sequence length="484" mass="52615">MRFYAIAGVLLALLPLVSAATLSVKESDLEARDSDVFVDTNESISLATNDGNFTPAGPDDERRVCPNGYGYCRSFPDICCPLGGQCCVNRLQAPSHQALVATTVSLLSVASAAVAMVVSAVLKPRNVTLDLRDGAADCPRQTCHPLAQKPYYLCHGCVDPRIIKNHSQSIDLFLWRPDEAKWSNFTVESVIQFSDIIQCWVCAQSHTVCIPKHTYQSGSIWDATEQQINRRPGCVRHTVGCCAFRPHSSPRLTASLSAWSSHEDWALRTKARKGFRSIDRPTDNSLKGRQATSQLRIPHLCQEAITPTPSDCIAGVNVPSSSVPLTQITTTLKHEPAPTMAMATAGISPVGTSVAIMDTAASKTKLAAVITNAATTERQGWRVGLQEWALVNARSTVHCKAAHPITKTSCLPEFPRIQVHADLLKSYPPPLFCSGGFRSRRDRQYGQDRSSSKYGTRVDSDASDIRNSSVSSAPFVQPPRAGRS</sequence>
<protein>
    <submittedName>
        <fullName evidence="3">Uncharacterized protein</fullName>
    </submittedName>
</protein>
<keyword evidence="2" id="KW-0732">Signal</keyword>
<reference evidence="3 4" key="1">
    <citation type="journal article" date="2013" name="Nat. Commun.">
        <title>The evolution and pathogenic mechanisms of the rice sheath blight pathogen.</title>
        <authorList>
            <person name="Zheng A."/>
            <person name="Lin R."/>
            <person name="Xu L."/>
            <person name="Qin P."/>
            <person name="Tang C."/>
            <person name="Ai P."/>
            <person name="Zhang D."/>
            <person name="Liu Y."/>
            <person name="Sun Z."/>
            <person name="Feng H."/>
            <person name="Wang Y."/>
            <person name="Chen Y."/>
            <person name="Liang X."/>
            <person name="Fu R."/>
            <person name="Li Q."/>
            <person name="Zhang J."/>
            <person name="Yu X."/>
            <person name="Xie Z."/>
            <person name="Ding L."/>
            <person name="Guan P."/>
            <person name="Tang J."/>
            <person name="Liang Y."/>
            <person name="Wang S."/>
            <person name="Deng Q."/>
            <person name="Li S."/>
            <person name="Zhu J."/>
            <person name="Wang L."/>
            <person name="Liu H."/>
            <person name="Li P."/>
        </authorList>
    </citation>
    <scope>NUCLEOTIDE SEQUENCE [LARGE SCALE GENOMIC DNA]</scope>
    <source>
        <strain evidence="4">AG-1 IA</strain>
    </source>
</reference>
<evidence type="ECO:0000256" key="1">
    <source>
        <dbReference type="SAM" id="MobiDB-lite"/>
    </source>
</evidence>
<dbReference type="AlphaFoldDB" id="L8WJC9"/>
<dbReference type="EMBL" id="AFRT01002290">
    <property type="protein sequence ID" value="ELU38040.1"/>
    <property type="molecule type" value="Genomic_DNA"/>
</dbReference>
<dbReference type="STRING" id="983506.L8WJC9"/>
<dbReference type="OrthoDB" id="10662662at2759"/>
<evidence type="ECO:0000313" key="4">
    <source>
        <dbReference type="Proteomes" id="UP000011668"/>
    </source>
</evidence>
<name>L8WJC9_THACA</name>
<evidence type="ECO:0000256" key="2">
    <source>
        <dbReference type="SAM" id="SignalP"/>
    </source>
</evidence>
<feature type="compositionally biased region" description="Polar residues" evidence="1">
    <location>
        <begin position="465"/>
        <end position="474"/>
    </location>
</feature>
<dbReference type="HOGENOM" id="CLU_564033_0_0_1"/>
<comment type="caution">
    <text evidence="3">The sequence shown here is derived from an EMBL/GenBank/DDBJ whole genome shotgun (WGS) entry which is preliminary data.</text>
</comment>
<feature type="chain" id="PRO_5003997032" evidence="2">
    <location>
        <begin position="20"/>
        <end position="484"/>
    </location>
</feature>
<dbReference type="Proteomes" id="UP000011668">
    <property type="component" value="Unassembled WGS sequence"/>
</dbReference>
<feature type="signal peptide" evidence="2">
    <location>
        <begin position="1"/>
        <end position="19"/>
    </location>
</feature>
<accession>L8WJC9</accession>
<evidence type="ECO:0000313" key="3">
    <source>
        <dbReference type="EMBL" id="ELU38040.1"/>
    </source>
</evidence>
<proteinExistence type="predicted"/>
<feature type="region of interest" description="Disordered" evidence="1">
    <location>
        <begin position="438"/>
        <end position="484"/>
    </location>
</feature>
<gene>
    <name evidence="3" type="ORF">AG1IA_07931</name>
</gene>
<organism evidence="3 4">
    <name type="scientific">Thanatephorus cucumeris (strain AG1-IA)</name>
    <name type="common">Rice sheath blight fungus</name>
    <name type="synonym">Rhizoctonia solani</name>
    <dbReference type="NCBI Taxonomy" id="983506"/>
    <lineage>
        <taxon>Eukaryota</taxon>
        <taxon>Fungi</taxon>
        <taxon>Dikarya</taxon>
        <taxon>Basidiomycota</taxon>
        <taxon>Agaricomycotina</taxon>
        <taxon>Agaricomycetes</taxon>
        <taxon>Cantharellales</taxon>
        <taxon>Ceratobasidiaceae</taxon>
        <taxon>Rhizoctonia</taxon>
        <taxon>Rhizoctonia solani AG-1</taxon>
    </lineage>
</organism>
<keyword evidence="4" id="KW-1185">Reference proteome</keyword>